<evidence type="ECO:0000313" key="2">
    <source>
        <dbReference type="Proteomes" id="UP000594800"/>
    </source>
</evidence>
<proteinExistence type="predicted"/>
<dbReference type="EMBL" id="CP064942">
    <property type="protein sequence ID" value="QPH54887.1"/>
    <property type="molecule type" value="Genomic_DNA"/>
</dbReference>
<organism evidence="1 2">
    <name type="scientific">Pontivivens ytuae</name>
    <dbReference type="NCBI Taxonomy" id="2789856"/>
    <lineage>
        <taxon>Bacteria</taxon>
        <taxon>Pseudomonadati</taxon>
        <taxon>Pseudomonadota</taxon>
        <taxon>Alphaproteobacteria</taxon>
        <taxon>Rhodobacterales</taxon>
        <taxon>Paracoccaceae</taxon>
        <taxon>Pontivivens</taxon>
    </lineage>
</organism>
<sequence>MLQVVSQGLSVIIKSIEIYYDISTIPGINPDNPSIPDALAFRNDALDLIEAALTAEGQAEWLGAEIGKGEVNFGFEVKNFERAEAIIRDAVRNTRFENIREIRRFEIEDNG</sequence>
<evidence type="ECO:0000313" key="1">
    <source>
        <dbReference type="EMBL" id="QPH54887.1"/>
    </source>
</evidence>
<name>A0A7S9LT99_9RHOB</name>
<protein>
    <submittedName>
        <fullName evidence="1">Uncharacterized protein</fullName>
    </submittedName>
</protein>
<keyword evidence="2" id="KW-1185">Reference proteome</keyword>
<accession>A0A7S9LT99</accession>
<dbReference type="RefSeq" id="WP_196104088.1">
    <property type="nucleotide sequence ID" value="NZ_CP064942.1"/>
</dbReference>
<dbReference type="AlphaFoldDB" id="A0A7S9LT99"/>
<dbReference type="KEGG" id="poz:I0K15_03715"/>
<reference evidence="1 2" key="1">
    <citation type="submission" date="2020-11" db="EMBL/GenBank/DDBJ databases">
        <title>Description of Pontivivens ytuae sp. nov. isolated from deep sea sediment of Mariana Trench.</title>
        <authorList>
            <person name="Wang Z."/>
            <person name="Sun Q.-L."/>
            <person name="Xu X.-D."/>
            <person name="Tang Y.-Z."/>
            <person name="Zhang J."/>
        </authorList>
    </citation>
    <scope>NUCLEOTIDE SEQUENCE [LARGE SCALE GENOMIC DNA]</scope>
    <source>
        <strain evidence="1 2">MT2928</strain>
    </source>
</reference>
<dbReference type="Proteomes" id="UP000594800">
    <property type="component" value="Chromosome"/>
</dbReference>
<gene>
    <name evidence="1" type="ORF">I0K15_03715</name>
</gene>